<proteinExistence type="predicted"/>
<dbReference type="AlphaFoldDB" id="A0A8H6VCM5"/>
<name>A0A8H6VCM5_9PEZI</name>
<gene>
    <name evidence="1" type="ORF">HII31_12286</name>
</gene>
<dbReference type="EMBL" id="JABCIY010000257">
    <property type="protein sequence ID" value="KAF7186355.1"/>
    <property type="molecule type" value="Genomic_DNA"/>
</dbReference>
<comment type="caution">
    <text evidence="1">The sequence shown here is derived from an EMBL/GenBank/DDBJ whole genome shotgun (WGS) entry which is preliminary data.</text>
</comment>
<organism evidence="1 2">
    <name type="scientific">Pseudocercospora fuligena</name>
    <dbReference type="NCBI Taxonomy" id="685502"/>
    <lineage>
        <taxon>Eukaryota</taxon>
        <taxon>Fungi</taxon>
        <taxon>Dikarya</taxon>
        <taxon>Ascomycota</taxon>
        <taxon>Pezizomycotina</taxon>
        <taxon>Dothideomycetes</taxon>
        <taxon>Dothideomycetidae</taxon>
        <taxon>Mycosphaerellales</taxon>
        <taxon>Mycosphaerellaceae</taxon>
        <taxon>Pseudocercospora</taxon>
    </lineage>
</organism>
<reference evidence="1" key="1">
    <citation type="submission" date="2020-04" db="EMBL/GenBank/DDBJ databases">
        <title>Draft genome resource of the tomato pathogen Pseudocercospora fuligena.</title>
        <authorList>
            <person name="Zaccaron A."/>
        </authorList>
    </citation>
    <scope>NUCLEOTIDE SEQUENCE</scope>
    <source>
        <strain evidence="1">PF001</strain>
    </source>
</reference>
<protein>
    <submittedName>
        <fullName evidence="1">Uncharacterized protein</fullName>
    </submittedName>
</protein>
<sequence length="190" mass="21736">MLAADTAANGNATDARSIEPVCHLLNLAGELKNRVYRMVLLTDDRAPIIVSSRGYEKPALLQTCKEVRREAFSIFYYENQFGIEVPDYDIAIPMKFMDSLNQIWRLPRSHSLRIKVRQDKITAHYLQISSRPNWSNLMTQMRVYHRGSLRVAPGGPIQAYISGRRDGMRLAISAMSHTSVMLKDQPWERA</sequence>
<evidence type="ECO:0000313" key="2">
    <source>
        <dbReference type="Proteomes" id="UP000660729"/>
    </source>
</evidence>
<dbReference type="OrthoDB" id="62952at2759"/>
<keyword evidence="2" id="KW-1185">Reference proteome</keyword>
<dbReference type="Proteomes" id="UP000660729">
    <property type="component" value="Unassembled WGS sequence"/>
</dbReference>
<accession>A0A8H6VCM5</accession>
<evidence type="ECO:0000313" key="1">
    <source>
        <dbReference type="EMBL" id="KAF7186355.1"/>
    </source>
</evidence>